<evidence type="ECO:0000313" key="3">
    <source>
        <dbReference type="Proteomes" id="UP000653305"/>
    </source>
</evidence>
<dbReference type="AlphaFoldDB" id="A0A830DDY1"/>
<keyword evidence="3" id="KW-1185">Reference proteome</keyword>
<keyword evidence="1" id="KW-0472">Membrane</keyword>
<name>A0A830DDY1_9LAMI</name>
<dbReference type="EMBL" id="BMAC01002184">
    <property type="protein sequence ID" value="GFQ07919.1"/>
    <property type="molecule type" value="Genomic_DNA"/>
</dbReference>
<comment type="caution">
    <text evidence="2">The sequence shown here is derived from an EMBL/GenBank/DDBJ whole genome shotgun (WGS) entry which is preliminary data.</text>
</comment>
<feature type="transmembrane region" description="Helical" evidence="1">
    <location>
        <begin position="12"/>
        <end position="39"/>
    </location>
</feature>
<sequence length="55" mass="6321">MLPIISPMPRLCRCIVIPILLTTGLTPFLEIKFLVLIYARTLNLFSVKLYGTRRT</sequence>
<protein>
    <submittedName>
        <fullName evidence="2">Uncharacterized protein</fullName>
    </submittedName>
</protein>
<keyword evidence="1" id="KW-0812">Transmembrane</keyword>
<accession>A0A830DDY1</accession>
<evidence type="ECO:0000313" key="2">
    <source>
        <dbReference type="EMBL" id="GFQ07919.1"/>
    </source>
</evidence>
<reference evidence="2" key="1">
    <citation type="submission" date="2020-07" db="EMBL/GenBank/DDBJ databases">
        <title>Ethylene signaling mediates host invasion by parasitic plants.</title>
        <authorList>
            <person name="Yoshida S."/>
        </authorList>
    </citation>
    <scope>NUCLEOTIDE SEQUENCE</scope>
    <source>
        <strain evidence="2">Okayama</strain>
    </source>
</reference>
<evidence type="ECO:0000256" key="1">
    <source>
        <dbReference type="SAM" id="Phobius"/>
    </source>
</evidence>
<gene>
    <name evidence="2" type="ORF">PHJA_002935900</name>
</gene>
<organism evidence="2 3">
    <name type="scientific">Phtheirospermum japonicum</name>
    <dbReference type="NCBI Taxonomy" id="374723"/>
    <lineage>
        <taxon>Eukaryota</taxon>
        <taxon>Viridiplantae</taxon>
        <taxon>Streptophyta</taxon>
        <taxon>Embryophyta</taxon>
        <taxon>Tracheophyta</taxon>
        <taxon>Spermatophyta</taxon>
        <taxon>Magnoliopsida</taxon>
        <taxon>eudicotyledons</taxon>
        <taxon>Gunneridae</taxon>
        <taxon>Pentapetalae</taxon>
        <taxon>asterids</taxon>
        <taxon>lamiids</taxon>
        <taxon>Lamiales</taxon>
        <taxon>Orobanchaceae</taxon>
        <taxon>Orobanchaceae incertae sedis</taxon>
        <taxon>Phtheirospermum</taxon>
    </lineage>
</organism>
<proteinExistence type="predicted"/>
<keyword evidence="1" id="KW-1133">Transmembrane helix</keyword>
<dbReference type="Proteomes" id="UP000653305">
    <property type="component" value="Unassembled WGS sequence"/>
</dbReference>